<comment type="subcellular location">
    <subcellularLocation>
        <location evidence="1">Host cell</location>
    </subcellularLocation>
    <subcellularLocation>
        <location evidence="2">Secreted</location>
    </subcellularLocation>
</comment>
<dbReference type="GO" id="GO:0005576">
    <property type="term" value="C:extracellular region"/>
    <property type="evidence" value="ECO:0007669"/>
    <property type="project" value="UniProtKB-SubCell"/>
</dbReference>
<accession>G4ZQC4</accession>
<evidence type="ECO:0000256" key="4">
    <source>
        <dbReference type="ARBA" id="ARBA00022525"/>
    </source>
</evidence>
<dbReference type="RefSeq" id="XP_009528908.1">
    <property type="nucleotide sequence ID" value="XM_009530613.1"/>
</dbReference>
<feature type="domain" description="RxLR effector PexRD54 WY" evidence="7">
    <location>
        <begin position="51"/>
        <end position="90"/>
    </location>
</feature>
<dbReference type="GO" id="GO:0043657">
    <property type="term" value="C:host cell"/>
    <property type="evidence" value="ECO:0007669"/>
    <property type="project" value="UniProtKB-SubCell"/>
</dbReference>
<evidence type="ECO:0000256" key="3">
    <source>
        <dbReference type="ARBA" id="ARBA00010400"/>
    </source>
</evidence>
<dbReference type="SMR" id="G4ZQC4"/>
<dbReference type="InterPro" id="IPR054463">
    <property type="entry name" value="PexRD54_WY"/>
</dbReference>
<dbReference type="OMA" id="PERAMIS"/>
<keyword evidence="4" id="KW-0964">Secreted</keyword>
<protein>
    <recommendedName>
        <fullName evidence="7">RxLR effector PexRD54 WY domain-containing protein</fullName>
    </recommendedName>
</protein>
<organism evidence="8 9">
    <name type="scientific">Phytophthora sojae (strain P6497)</name>
    <name type="common">Soybean stem and root rot agent</name>
    <name type="synonym">Phytophthora megasperma f. sp. glycines</name>
    <dbReference type="NCBI Taxonomy" id="1094619"/>
    <lineage>
        <taxon>Eukaryota</taxon>
        <taxon>Sar</taxon>
        <taxon>Stramenopiles</taxon>
        <taxon>Oomycota</taxon>
        <taxon>Peronosporomycetes</taxon>
        <taxon>Peronosporales</taxon>
        <taxon>Peronosporaceae</taxon>
        <taxon>Phytophthora</taxon>
    </lineage>
</organism>
<evidence type="ECO:0000256" key="6">
    <source>
        <dbReference type="ARBA" id="ARBA00023026"/>
    </source>
</evidence>
<reference evidence="8 9" key="1">
    <citation type="journal article" date="2006" name="Science">
        <title>Phytophthora genome sequences uncover evolutionary origins and mechanisms of pathogenesis.</title>
        <authorList>
            <person name="Tyler B.M."/>
            <person name="Tripathy S."/>
            <person name="Zhang X."/>
            <person name="Dehal P."/>
            <person name="Jiang R.H."/>
            <person name="Aerts A."/>
            <person name="Arredondo F.D."/>
            <person name="Baxter L."/>
            <person name="Bensasson D."/>
            <person name="Beynon J.L."/>
            <person name="Chapman J."/>
            <person name="Damasceno C.M."/>
            <person name="Dorrance A.E."/>
            <person name="Dou D."/>
            <person name="Dickerman A.W."/>
            <person name="Dubchak I.L."/>
            <person name="Garbelotto M."/>
            <person name="Gijzen M."/>
            <person name="Gordon S.G."/>
            <person name="Govers F."/>
            <person name="Grunwald N.J."/>
            <person name="Huang W."/>
            <person name="Ivors K.L."/>
            <person name="Jones R.W."/>
            <person name="Kamoun S."/>
            <person name="Krampis K."/>
            <person name="Lamour K.H."/>
            <person name="Lee M.K."/>
            <person name="McDonald W.H."/>
            <person name="Medina M."/>
            <person name="Meijer H.J."/>
            <person name="Nordberg E.K."/>
            <person name="Maclean D.J."/>
            <person name="Ospina-Giraldo M.D."/>
            <person name="Morris P.F."/>
            <person name="Phuntumart V."/>
            <person name="Putnam N.H."/>
            <person name="Rash S."/>
            <person name="Rose J.K."/>
            <person name="Sakihama Y."/>
            <person name="Salamov A.A."/>
            <person name="Savidor A."/>
            <person name="Scheuring C.F."/>
            <person name="Smith B.M."/>
            <person name="Sobral B.W."/>
            <person name="Terry A."/>
            <person name="Torto-Alalibo T.A."/>
            <person name="Win J."/>
            <person name="Xu Z."/>
            <person name="Zhang H."/>
            <person name="Grigoriev I.V."/>
            <person name="Rokhsar D.S."/>
            <person name="Boore J.L."/>
        </authorList>
    </citation>
    <scope>NUCLEOTIDE SEQUENCE [LARGE SCALE GENOMIC DNA]</scope>
    <source>
        <strain evidence="8 9">P6497</strain>
    </source>
</reference>
<evidence type="ECO:0000256" key="2">
    <source>
        <dbReference type="ARBA" id="ARBA00004613"/>
    </source>
</evidence>
<gene>
    <name evidence="8" type="ORF">PHYSODRAFT_249125</name>
</gene>
<name>G4ZQC4_PHYSP</name>
<evidence type="ECO:0000256" key="5">
    <source>
        <dbReference type="ARBA" id="ARBA00022729"/>
    </source>
</evidence>
<evidence type="ECO:0000256" key="1">
    <source>
        <dbReference type="ARBA" id="ARBA00004340"/>
    </source>
</evidence>
<evidence type="ECO:0000259" key="7">
    <source>
        <dbReference type="Pfam" id="PF22748"/>
    </source>
</evidence>
<dbReference type="InParanoid" id="G4ZQC4"/>
<keyword evidence="9" id="KW-1185">Reference proteome</keyword>
<dbReference type="Pfam" id="PF22748">
    <property type="entry name" value="PexRD54_WY"/>
    <property type="match status" value="1"/>
</dbReference>
<evidence type="ECO:0000313" key="8">
    <source>
        <dbReference type="EMBL" id="EGZ15159.1"/>
    </source>
</evidence>
<evidence type="ECO:0000313" key="9">
    <source>
        <dbReference type="Proteomes" id="UP000002640"/>
    </source>
</evidence>
<proteinExistence type="inferred from homology"/>
<dbReference type="GeneID" id="20637895"/>
<dbReference type="EMBL" id="JH159155">
    <property type="protein sequence ID" value="EGZ15159.1"/>
    <property type="molecule type" value="Genomic_DNA"/>
</dbReference>
<keyword evidence="6" id="KW-0843">Virulence</keyword>
<sequence length="279" mass="31786">MAMINKKNPEEAMIASLRARYTDDVLAKMIFEAKAMPKTAKIAGKLETSRIQAWVKSHETVDDVFMLLKLDEAGENLFRTPQFSSWAAFVTTSAPKNPEVPMVMLLKARYKDEAQLARMIESATKVPRTEDIATKLQTDLLNRWRLDRKSSGDILMLLKLNKAGDDIIGRPEFNTWALYTSFISEKVPERAMISTLTASYGDEALSKMLETAKHVRETKVMATNLQNAQFKNWLDQDFTPQKVLELLGMKDKLREPNAIVWYVYKANYEIAQAAKKTKV</sequence>
<dbReference type="Proteomes" id="UP000002640">
    <property type="component" value="Unassembled WGS sequence"/>
</dbReference>
<dbReference type="AlphaFoldDB" id="G4ZQC4"/>
<keyword evidence="5" id="KW-0732">Signal</keyword>
<dbReference type="KEGG" id="psoj:PHYSODRAFT_249125"/>
<comment type="similarity">
    <text evidence="3">Belongs to the RxLR effector family.</text>
</comment>